<proteinExistence type="predicted"/>
<gene>
    <name evidence="2" type="ordered locus">Halhy_3375</name>
</gene>
<reference evidence="2 3" key="1">
    <citation type="journal article" date="2011" name="Stand. Genomic Sci.">
        <title>Complete genome sequence of Haliscomenobacter hydrossis type strain (O).</title>
        <authorList>
            <consortium name="US DOE Joint Genome Institute (JGI-PGF)"/>
            <person name="Daligault H."/>
            <person name="Lapidus A."/>
            <person name="Zeytun A."/>
            <person name="Nolan M."/>
            <person name="Lucas S."/>
            <person name="Del Rio T.G."/>
            <person name="Tice H."/>
            <person name="Cheng J.F."/>
            <person name="Tapia R."/>
            <person name="Han C."/>
            <person name="Goodwin L."/>
            <person name="Pitluck S."/>
            <person name="Liolios K."/>
            <person name="Pagani I."/>
            <person name="Ivanova N."/>
            <person name="Huntemann M."/>
            <person name="Mavromatis K."/>
            <person name="Mikhailova N."/>
            <person name="Pati A."/>
            <person name="Chen A."/>
            <person name="Palaniappan K."/>
            <person name="Land M."/>
            <person name="Hauser L."/>
            <person name="Brambilla E.M."/>
            <person name="Rohde M."/>
            <person name="Verbarg S."/>
            <person name="Goker M."/>
            <person name="Bristow J."/>
            <person name="Eisen J.A."/>
            <person name="Markowitz V."/>
            <person name="Hugenholtz P."/>
            <person name="Kyrpides N.C."/>
            <person name="Klenk H.P."/>
            <person name="Woyke T."/>
        </authorList>
    </citation>
    <scope>NUCLEOTIDE SEQUENCE [LARGE SCALE GENOMIC DNA]</scope>
    <source>
        <strain evidence="3">ATCC 27775 / DSM 1100 / LMG 10767 / O</strain>
    </source>
</reference>
<evidence type="ECO:0000313" key="3">
    <source>
        <dbReference type="Proteomes" id="UP000008461"/>
    </source>
</evidence>
<dbReference type="OrthoDB" id="1495681at2"/>
<keyword evidence="1" id="KW-0732">Signal</keyword>
<accession>F4KUF1</accession>
<dbReference type="AlphaFoldDB" id="F4KUF1"/>
<evidence type="ECO:0000256" key="1">
    <source>
        <dbReference type="SAM" id="SignalP"/>
    </source>
</evidence>
<keyword evidence="3" id="KW-1185">Reference proteome</keyword>
<dbReference type="Proteomes" id="UP000008461">
    <property type="component" value="Chromosome"/>
</dbReference>
<dbReference type="KEGG" id="hhy:Halhy_3375"/>
<name>F4KUF1_HALH1</name>
<protein>
    <recommendedName>
        <fullName evidence="4">Lipoprotein</fullName>
    </recommendedName>
</protein>
<evidence type="ECO:0000313" key="2">
    <source>
        <dbReference type="EMBL" id="AEE51233.1"/>
    </source>
</evidence>
<organism evidence="2 3">
    <name type="scientific">Haliscomenobacter hydrossis (strain ATCC 27775 / DSM 1100 / LMG 10767 / O)</name>
    <dbReference type="NCBI Taxonomy" id="760192"/>
    <lineage>
        <taxon>Bacteria</taxon>
        <taxon>Pseudomonadati</taxon>
        <taxon>Bacteroidota</taxon>
        <taxon>Saprospiria</taxon>
        <taxon>Saprospirales</taxon>
        <taxon>Haliscomenobacteraceae</taxon>
        <taxon>Haliscomenobacter</taxon>
    </lineage>
</organism>
<dbReference type="HOGENOM" id="CLU_1693045_0_0_10"/>
<feature type="chain" id="PRO_5003310315" description="Lipoprotein" evidence="1">
    <location>
        <begin position="23"/>
        <end position="155"/>
    </location>
</feature>
<dbReference type="STRING" id="760192.Halhy_3375"/>
<dbReference type="PROSITE" id="PS51257">
    <property type="entry name" value="PROKAR_LIPOPROTEIN"/>
    <property type="match status" value="1"/>
</dbReference>
<reference key="2">
    <citation type="submission" date="2011-04" db="EMBL/GenBank/DDBJ databases">
        <title>Complete sequence of chromosome of Haliscomenobacter hydrossis DSM 1100.</title>
        <authorList>
            <consortium name="US DOE Joint Genome Institute (JGI-PGF)"/>
            <person name="Lucas S."/>
            <person name="Han J."/>
            <person name="Lapidus A."/>
            <person name="Bruce D."/>
            <person name="Goodwin L."/>
            <person name="Pitluck S."/>
            <person name="Peters L."/>
            <person name="Kyrpides N."/>
            <person name="Mavromatis K."/>
            <person name="Ivanova N."/>
            <person name="Ovchinnikova G."/>
            <person name="Pagani I."/>
            <person name="Daligault H."/>
            <person name="Detter J.C."/>
            <person name="Han C."/>
            <person name="Land M."/>
            <person name="Hauser L."/>
            <person name="Markowitz V."/>
            <person name="Cheng J.-F."/>
            <person name="Hugenholtz P."/>
            <person name="Woyke T."/>
            <person name="Wu D."/>
            <person name="Verbarg S."/>
            <person name="Frueling A."/>
            <person name="Brambilla E."/>
            <person name="Klenk H.-P."/>
            <person name="Eisen J.A."/>
        </authorList>
    </citation>
    <scope>NUCLEOTIDE SEQUENCE</scope>
    <source>
        <strain>DSM 1100</strain>
    </source>
</reference>
<dbReference type="RefSeq" id="WP_013765774.1">
    <property type="nucleotide sequence ID" value="NC_015510.1"/>
</dbReference>
<sequence>MKYAIILPCLAVAALAACTKQAELPKTPEEVVKAYQAYYDQNRFEEAKLLSTAAEQKRLVELAKMMEEQSPDSTQMTTVFLSIKCRTKGDSAFCDCRCKDQYETYTTEFVLLRRKNNQWRIDAPKEERYEYNNEDIEGVVDTLFDLLDVEQQQQQ</sequence>
<dbReference type="EMBL" id="CP002691">
    <property type="protein sequence ID" value="AEE51233.1"/>
    <property type="molecule type" value="Genomic_DNA"/>
</dbReference>
<evidence type="ECO:0008006" key="4">
    <source>
        <dbReference type="Google" id="ProtNLM"/>
    </source>
</evidence>
<feature type="signal peptide" evidence="1">
    <location>
        <begin position="1"/>
        <end position="22"/>
    </location>
</feature>